<proteinExistence type="predicted"/>
<keyword evidence="1" id="KW-0812">Transmembrane</keyword>
<evidence type="ECO:0000313" key="2">
    <source>
        <dbReference type="EMBL" id="ABI65646.1"/>
    </source>
</evidence>
<evidence type="ECO:0000256" key="1">
    <source>
        <dbReference type="SAM" id="Phobius"/>
    </source>
</evidence>
<dbReference type="Proteomes" id="UP000001964">
    <property type="component" value="Chromosome"/>
</dbReference>
<sequence length="165" mass="18278" precursor="true">MPVPLSCLVGRARMASMNRLSAQLRRSLWYLRATWPPLVLAATCLLASLLHASVWWGVACATGALVLVIDSLARHREFRALRHSVRAACGLTGEALARFRAARSTWCSRRAAIAAAQAEGFGLDARALVTGWGYKPWHVFPDRAFSLNSPFLRLAFWQSVLGFKR</sequence>
<keyword evidence="1" id="KW-0472">Membrane</keyword>
<dbReference type="STRING" id="394221.Mmar10_1354"/>
<gene>
    <name evidence="2" type="ordered locus">Mmar10_1354</name>
</gene>
<organism evidence="2 3">
    <name type="scientific">Maricaulis maris (strain MCS10)</name>
    <name type="common">Caulobacter maris</name>
    <dbReference type="NCBI Taxonomy" id="394221"/>
    <lineage>
        <taxon>Bacteria</taxon>
        <taxon>Pseudomonadati</taxon>
        <taxon>Pseudomonadota</taxon>
        <taxon>Alphaproteobacteria</taxon>
        <taxon>Maricaulales</taxon>
        <taxon>Maricaulaceae</taxon>
        <taxon>Maricaulis</taxon>
    </lineage>
</organism>
<dbReference type="AlphaFoldDB" id="Q0APZ1"/>
<name>Q0APZ1_MARMM</name>
<feature type="transmembrane region" description="Helical" evidence="1">
    <location>
        <begin position="54"/>
        <end position="73"/>
    </location>
</feature>
<dbReference type="KEGG" id="mmr:Mmar10_1354"/>
<accession>Q0APZ1</accession>
<protein>
    <submittedName>
        <fullName evidence="2">Uncharacterized protein</fullName>
    </submittedName>
</protein>
<dbReference type="EMBL" id="CP000449">
    <property type="protein sequence ID" value="ABI65646.1"/>
    <property type="molecule type" value="Genomic_DNA"/>
</dbReference>
<reference evidence="2 3" key="1">
    <citation type="submission" date="2006-08" db="EMBL/GenBank/DDBJ databases">
        <title>Complete sequence of Maricaulis maris MCS10.</title>
        <authorList>
            <consortium name="US DOE Joint Genome Institute"/>
            <person name="Copeland A."/>
            <person name="Lucas S."/>
            <person name="Lapidus A."/>
            <person name="Barry K."/>
            <person name="Detter J.C."/>
            <person name="Glavina del Rio T."/>
            <person name="Hammon N."/>
            <person name="Israni S."/>
            <person name="Dalin E."/>
            <person name="Tice H."/>
            <person name="Pitluck S."/>
            <person name="Saunders E."/>
            <person name="Brettin T."/>
            <person name="Bruce D."/>
            <person name="Han C."/>
            <person name="Tapia R."/>
            <person name="Gilna P."/>
            <person name="Schmutz J."/>
            <person name="Larimer F."/>
            <person name="Land M."/>
            <person name="Hauser L."/>
            <person name="Kyrpides N."/>
            <person name="Mikhailova N."/>
            <person name="Viollier P."/>
            <person name="Stephens C."/>
            <person name="Richardson P."/>
        </authorList>
    </citation>
    <scope>NUCLEOTIDE SEQUENCE [LARGE SCALE GENOMIC DNA]</scope>
    <source>
        <strain evidence="2 3">MCS10</strain>
    </source>
</reference>
<keyword evidence="3" id="KW-1185">Reference proteome</keyword>
<dbReference type="HOGENOM" id="CLU_1608867_0_0_5"/>
<feature type="transmembrane region" description="Helical" evidence="1">
    <location>
        <begin position="29"/>
        <end position="48"/>
    </location>
</feature>
<evidence type="ECO:0000313" key="3">
    <source>
        <dbReference type="Proteomes" id="UP000001964"/>
    </source>
</evidence>
<keyword evidence="1" id="KW-1133">Transmembrane helix</keyword>